<dbReference type="InterPro" id="IPR050818">
    <property type="entry name" value="KCNH_animal-type"/>
</dbReference>
<feature type="transmembrane region" description="Helical" evidence="15">
    <location>
        <begin position="471"/>
        <end position="495"/>
    </location>
</feature>
<name>A0A816T7X4_9BILA</name>
<evidence type="ECO:0000256" key="11">
    <source>
        <dbReference type="ARBA" id="ARBA00023136"/>
    </source>
</evidence>
<dbReference type="Pfam" id="PF07885">
    <property type="entry name" value="Ion_trans_2"/>
    <property type="match status" value="1"/>
</dbReference>
<dbReference type="InterPro" id="IPR013099">
    <property type="entry name" value="K_chnl_dom"/>
</dbReference>
<comment type="subcellular location">
    <subcellularLocation>
        <location evidence="1">Cell membrane</location>
        <topology evidence="1">Multi-pass membrane protein</topology>
    </subcellularLocation>
</comment>
<feature type="region of interest" description="Disordered" evidence="14">
    <location>
        <begin position="212"/>
        <end position="237"/>
    </location>
</feature>
<keyword evidence="7" id="KW-0851">Voltage-gated channel</keyword>
<keyword evidence="6" id="KW-0631">Potassium channel</keyword>
<evidence type="ECO:0000259" key="16">
    <source>
        <dbReference type="PROSITE" id="PS50042"/>
    </source>
</evidence>
<keyword evidence="4" id="KW-0633">Potassium transport</keyword>
<dbReference type="PANTHER" id="PTHR10217">
    <property type="entry name" value="VOLTAGE AND LIGAND GATED POTASSIUM CHANNEL"/>
    <property type="match status" value="1"/>
</dbReference>
<dbReference type="GO" id="GO:0005242">
    <property type="term" value="F:inward rectifier potassium channel activity"/>
    <property type="evidence" value="ECO:0007669"/>
    <property type="project" value="TreeGrafter"/>
</dbReference>
<dbReference type="Pfam" id="PF00027">
    <property type="entry name" value="cNMP_binding"/>
    <property type="match status" value="1"/>
</dbReference>
<sequence>MPMKRGHVSAPQNTFIDTIIRKFDSQNRRFLISNAQLVNKPIIYCNDAFCELVGHSRADIIQKACTCEFLYGVETNEKAAKQIRHALQGSDEKEVEIILYKSNGMKFRCSVLIAPVKNESCDIILYILEFTENNERNRQRRIPKIREYSITHTRSFPKRSWLHMFNPLTRHKSSLSNDVITGGTSDLGGSMATDTTGYMGLNHKNTITIPLDETLSSPGKNLSMDYKSGRKSSTDSNNLLKPDSDLWTGTINDVDLLKTKAQSITNIAETVLKKEQKELKVAKHSFLQNIPNRVAQILSLGEDIAPDLRSPDNRRIPRTIILHYSPIKAAWDWLILLLVIYTAIVTPYTAAFLMHEDGPSKPRSRSSRALNVIELIVDVMFIIDLLVNLRTTYVKHNEELVTRASKIAKHYLKGWFLIDVTAAIPFDILFSLLQTNGGGESTTLMGLLKTARLLRLVRIARKLDRYSEYGVGVLILLTATFALIAHWLACIWYAIGRLERNNNGNERLIGWLAELANHTHQYYNDSDPTSGPTKTSKYITALYFTFSSLTSVGFGNVSPNTNSEKSFSIIIMLLIILGLRITWLDELARISGQPYNCSTILNYNRTNLNINVCHGGPNLRSKYITALYFTFSSLTSVGFGNVSPNTDSEKIFSICIMLIGSLMYASIFGNVSAIIQRLYSGTARYQIQMLRVKEFIRFHQIPNPLRQRLEDYFNHAWNYTNGIDMNMVLKGFPECLQADICLHLNSQLLKNCPAFKDASDGCLRTFSMKFKTTHAPPGDIITHRGDILTSLYFISRGSIEILKDDNVVAILSKDDILGENPVLYSEPGKSAYNVRALTYCDLHKILRDDLLEVIDMYPEFAQSFCQNLKITLTLRDEDLVAKSHECRSKYLPNQQQYRGSTSFNRTDDENVSIMGPQFDDYPSGAGKLMKSSYFSKIFKMSITVNGINIYKFEYAY</sequence>
<evidence type="ECO:0000256" key="7">
    <source>
        <dbReference type="ARBA" id="ARBA00022882"/>
    </source>
</evidence>
<dbReference type="CDD" id="cd00038">
    <property type="entry name" value="CAP_ED"/>
    <property type="match status" value="1"/>
</dbReference>
<dbReference type="InterPro" id="IPR000014">
    <property type="entry name" value="PAS"/>
</dbReference>
<dbReference type="FunFam" id="1.10.1200.260:FF:000001">
    <property type="entry name" value="Potassium voltage-gated channel subfamily H member 7"/>
    <property type="match status" value="1"/>
</dbReference>
<dbReference type="Pfam" id="PF00520">
    <property type="entry name" value="Ion_trans"/>
    <property type="match status" value="1"/>
</dbReference>
<feature type="transmembrane region" description="Helical" evidence="15">
    <location>
        <begin position="567"/>
        <end position="584"/>
    </location>
</feature>
<evidence type="ECO:0000313" key="18">
    <source>
        <dbReference type="EMBL" id="CAF2092034.1"/>
    </source>
</evidence>
<dbReference type="Gene3D" id="1.10.287.70">
    <property type="match status" value="2"/>
</dbReference>
<dbReference type="AlphaFoldDB" id="A0A816T7X4"/>
<organism evidence="18 20">
    <name type="scientific">Rotaria magnacalcarata</name>
    <dbReference type="NCBI Taxonomy" id="392030"/>
    <lineage>
        <taxon>Eukaryota</taxon>
        <taxon>Metazoa</taxon>
        <taxon>Spiralia</taxon>
        <taxon>Gnathifera</taxon>
        <taxon>Rotifera</taxon>
        <taxon>Eurotatoria</taxon>
        <taxon>Bdelloidea</taxon>
        <taxon>Philodinida</taxon>
        <taxon>Philodinidae</taxon>
        <taxon>Rotaria</taxon>
    </lineage>
</organism>
<feature type="transmembrane region" description="Helical" evidence="15">
    <location>
        <begin position="333"/>
        <end position="354"/>
    </location>
</feature>
<keyword evidence="12" id="KW-0407">Ion channel</keyword>
<dbReference type="PRINTS" id="PR01463">
    <property type="entry name" value="EAGCHANLFMLY"/>
</dbReference>
<keyword evidence="3" id="KW-1003">Cell membrane</keyword>
<evidence type="ECO:0000256" key="5">
    <source>
        <dbReference type="ARBA" id="ARBA00022692"/>
    </source>
</evidence>
<evidence type="ECO:0000256" key="8">
    <source>
        <dbReference type="ARBA" id="ARBA00022958"/>
    </source>
</evidence>
<keyword evidence="9 15" id="KW-1133">Transmembrane helix</keyword>
<dbReference type="Proteomes" id="UP000663856">
    <property type="component" value="Unassembled WGS sequence"/>
</dbReference>
<feature type="domain" description="Cyclic nucleotide-binding" evidence="16">
    <location>
        <begin position="754"/>
        <end position="854"/>
    </location>
</feature>
<evidence type="ECO:0000313" key="20">
    <source>
        <dbReference type="Proteomes" id="UP000663856"/>
    </source>
</evidence>
<dbReference type="PROSITE" id="PS50042">
    <property type="entry name" value="CNMP_BINDING_3"/>
    <property type="match status" value="1"/>
</dbReference>
<feature type="transmembrane region" description="Helical" evidence="15">
    <location>
        <begin position="538"/>
        <end position="555"/>
    </location>
</feature>
<gene>
    <name evidence="19" type="ORF">OVN521_LOCUS15052</name>
    <name evidence="18" type="ORF">WKI299_LOCUS18332</name>
</gene>
<evidence type="ECO:0000256" key="3">
    <source>
        <dbReference type="ARBA" id="ARBA00022475"/>
    </source>
</evidence>
<evidence type="ECO:0000256" key="14">
    <source>
        <dbReference type="SAM" id="MobiDB-lite"/>
    </source>
</evidence>
<dbReference type="InterPro" id="IPR014710">
    <property type="entry name" value="RmlC-like_jellyroll"/>
</dbReference>
<evidence type="ECO:0000313" key="21">
    <source>
        <dbReference type="Proteomes" id="UP000663866"/>
    </source>
</evidence>
<dbReference type="InterPro" id="IPR035965">
    <property type="entry name" value="PAS-like_dom_sf"/>
</dbReference>
<dbReference type="Gene3D" id="2.60.120.10">
    <property type="entry name" value="Jelly Rolls"/>
    <property type="match status" value="1"/>
</dbReference>
<reference evidence="18" key="1">
    <citation type="submission" date="2021-02" db="EMBL/GenBank/DDBJ databases">
        <authorList>
            <person name="Nowell W R."/>
        </authorList>
    </citation>
    <scope>NUCLEOTIDE SEQUENCE</scope>
</reference>
<dbReference type="PANTHER" id="PTHR10217:SF548">
    <property type="entry name" value="GH12235P"/>
    <property type="match status" value="1"/>
</dbReference>
<dbReference type="FunFam" id="1.10.287.70:FF:000020">
    <property type="entry name" value="Potassium channel, voltage-gated eag-related subfamily H, member 7"/>
    <property type="match status" value="1"/>
</dbReference>
<dbReference type="EMBL" id="CAJOBG010002354">
    <property type="protein sequence ID" value="CAF4001134.1"/>
    <property type="molecule type" value="Genomic_DNA"/>
</dbReference>
<comment type="caution">
    <text evidence="18">The sequence shown here is derived from an EMBL/GenBank/DDBJ whole genome shotgun (WGS) entry which is preliminary data.</text>
</comment>
<keyword evidence="5 15" id="KW-0812">Transmembrane</keyword>
<evidence type="ECO:0000259" key="17">
    <source>
        <dbReference type="PROSITE" id="PS50112"/>
    </source>
</evidence>
<dbReference type="PROSITE" id="PS50112">
    <property type="entry name" value="PAS"/>
    <property type="match status" value="1"/>
</dbReference>
<dbReference type="InterPro" id="IPR005821">
    <property type="entry name" value="Ion_trans_dom"/>
</dbReference>
<evidence type="ECO:0000256" key="6">
    <source>
        <dbReference type="ARBA" id="ARBA00022826"/>
    </source>
</evidence>
<dbReference type="Gene3D" id="1.10.1200.260">
    <property type="match status" value="1"/>
</dbReference>
<accession>A0A816T7X4</accession>
<feature type="domain" description="PAS" evidence="17">
    <location>
        <begin position="42"/>
        <end position="90"/>
    </location>
</feature>
<evidence type="ECO:0000256" key="1">
    <source>
        <dbReference type="ARBA" id="ARBA00004651"/>
    </source>
</evidence>
<keyword evidence="8" id="KW-0630">Potassium</keyword>
<feature type="transmembrane region" description="Helical" evidence="15">
    <location>
        <begin position="651"/>
        <end position="675"/>
    </location>
</feature>
<dbReference type="CDD" id="cd00130">
    <property type="entry name" value="PAS"/>
    <property type="match status" value="1"/>
</dbReference>
<dbReference type="InterPro" id="IPR018490">
    <property type="entry name" value="cNMP-bd_dom_sf"/>
</dbReference>
<dbReference type="InterPro" id="IPR000595">
    <property type="entry name" value="cNMP-bd_dom"/>
</dbReference>
<dbReference type="GO" id="GO:0034702">
    <property type="term" value="C:monoatomic ion channel complex"/>
    <property type="evidence" value="ECO:0007669"/>
    <property type="project" value="UniProtKB-KW"/>
</dbReference>
<evidence type="ECO:0000256" key="10">
    <source>
        <dbReference type="ARBA" id="ARBA00023065"/>
    </source>
</evidence>
<evidence type="ECO:0000256" key="13">
    <source>
        <dbReference type="ARBA" id="ARBA00034430"/>
    </source>
</evidence>
<dbReference type="FunFam" id="1.10.287.70:FF:000560">
    <property type="entry name" value="Uncharacterized protein"/>
    <property type="match status" value="1"/>
</dbReference>
<dbReference type="EMBL" id="CAJNRF010007518">
    <property type="protein sequence ID" value="CAF2092034.1"/>
    <property type="molecule type" value="Genomic_DNA"/>
</dbReference>
<evidence type="ECO:0000256" key="4">
    <source>
        <dbReference type="ARBA" id="ARBA00022538"/>
    </source>
</evidence>
<dbReference type="SUPFAM" id="SSF51206">
    <property type="entry name" value="cAMP-binding domain-like"/>
    <property type="match status" value="1"/>
</dbReference>
<dbReference type="FunFam" id="2.60.120.10:FF:000107">
    <property type="entry name" value="Potassium voltage-gated channel unc-103"/>
    <property type="match status" value="1"/>
</dbReference>
<keyword evidence="21" id="KW-1185">Reference proteome</keyword>
<dbReference type="SUPFAM" id="SSF81324">
    <property type="entry name" value="Voltage-gated potassium channels"/>
    <property type="match status" value="2"/>
</dbReference>
<proteinExistence type="predicted"/>
<dbReference type="Proteomes" id="UP000663866">
    <property type="component" value="Unassembled WGS sequence"/>
</dbReference>
<evidence type="ECO:0000256" key="9">
    <source>
        <dbReference type="ARBA" id="ARBA00022989"/>
    </source>
</evidence>
<dbReference type="Pfam" id="PF13426">
    <property type="entry name" value="PAS_9"/>
    <property type="match status" value="1"/>
</dbReference>
<keyword evidence="2" id="KW-0813">Transport</keyword>
<dbReference type="GO" id="GO:0005886">
    <property type="term" value="C:plasma membrane"/>
    <property type="evidence" value="ECO:0007669"/>
    <property type="project" value="UniProtKB-SubCell"/>
</dbReference>
<dbReference type="SUPFAM" id="SSF55785">
    <property type="entry name" value="PYP-like sensor domain (PAS domain)"/>
    <property type="match status" value="1"/>
</dbReference>
<evidence type="ECO:0000256" key="15">
    <source>
        <dbReference type="SAM" id="Phobius"/>
    </source>
</evidence>
<dbReference type="Gene3D" id="3.30.450.20">
    <property type="entry name" value="PAS domain"/>
    <property type="match status" value="1"/>
</dbReference>
<evidence type="ECO:0000256" key="12">
    <source>
        <dbReference type="ARBA" id="ARBA00023303"/>
    </source>
</evidence>
<feature type="transmembrane region" description="Helical" evidence="15">
    <location>
        <begin position="375"/>
        <end position="394"/>
    </location>
</feature>
<protein>
    <recommendedName>
        <fullName evidence="22">Potassium voltage-gated channel subfamily H member 2</fullName>
    </recommendedName>
</protein>
<dbReference type="FunFam" id="3.30.450.20:FF:000001">
    <property type="entry name" value="Potassium voltage-gated channel subfamily H member 7"/>
    <property type="match status" value="1"/>
</dbReference>
<evidence type="ECO:0000256" key="2">
    <source>
        <dbReference type="ARBA" id="ARBA00022448"/>
    </source>
</evidence>
<keyword evidence="10" id="KW-0406">Ion transport</keyword>
<evidence type="ECO:0000313" key="19">
    <source>
        <dbReference type="EMBL" id="CAF4001134.1"/>
    </source>
</evidence>
<dbReference type="GO" id="GO:0042391">
    <property type="term" value="P:regulation of membrane potential"/>
    <property type="evidence" value="ECO:0007669"/>
    <property type="project" value="TreeGrafter"/>
</dbReference>
<dbReference type="SMART" id="SM00100">
    <property type="entry name" value="cNMP"/>
    <property type="match status" value="1"/>
</dbReference>
<evidence type="ECO:0008006" key="22">
    <source>
        <dbReference type="Google" id="ProtNLM"/>
    </source>
</evidence>
<comment type="catalytic activity">
    <reaction evidence="13">
        <text>K(+)(in) = K(+)(out)</text>
        <dbReference type="Rhea" id="RHEA:29463"/>
        <dbReference type="ChEBI" id="CHEBI:29103"/>
    </reaction>
</comment>
<keyword evidence="11 15" id="KW-0472">Membrane</keyword>
<dbReference type="InterPro" id="IPR003938">
    <property type="entry name" value="K_chnl_volt-dep_EAG/ELK/ERG"/>
</dbReference>